<organism evidence="2 3">
    <name type="scientific">Aspergillus sclerotiicarbonarius (strain CBS 121057 / IBT 28362)</name>
    <dbReference type="NCBI Taxonomy" id="1448318"/>
    <lineage>
        <taxon>Eukaryota</taxon>
        <taxon>Fungi</taxon>
        <taxon>Dikarya</taxon>
        <taxon>Ascomycota</taxon>
        <taxon>Pezizomycotina</taxon>
        <taxon>Eurotiomycetes</taxon>
        <taxon>Eurotiomycetidae</taxon>
        <taxon>Eurotiales</taxon>
        <taxon>Aspergillaceae</taxon>
        <taxon>Aspergillus</taxon>
        <taxon>Aspergillus subgen. Circumdati</taxon>
    </lineage>
</organism>
<keyword evidence="3" id="KW-1185">Reference proteome</keyword>
<dbReference type="InterPro" id="IPR040410">
    <property type="entry name" value="UPF0658_Golgi"/>
</dbReference>
<feature type="transmembrane region" description="Helical" evidence="1">
    <location>
        <begin position="284"/>
        <end position="307"/>
    </location>
</feature>
<protein>
    <submittedName>
        <fullName evidence="2">Uncharacterized protein</fullName>
    </submittedName>
</protein>
<sequence>MLYRPHSPWTWTFLVSLLLEAGVLIALETAIYVSFITTLFPAGEASTASRVPSTSFSMIIFGFLYQLLLAYDTLAKHSTPQVIGLCLYSLTLCIYNVLQYGELLESVAMLIDLAAISIDMYNYTKEAMIVVAVITVTFTVWLSLVAWKLYGEFAWVAFRQVEADLDMRRRFIYFQLFITILKFDAFFFLGQLVQVAIMIVDALPVLFFPTIAVIPATSILLIATGIMVRHEKRLGTIVCLPIGLYHGLRDHRILHITLLGFYLFLFTLFYKPETFTAFLPLRRILTFFGVIACLLSVCTIAMTALCLRQFGQGLKPYVSDSRKARMLGDTFELEQRGYLHVPDEEMPN</sequence>
<feature type="transmembrane region" description="Helical" evidence="1">
    <location>
        <begin position="82"/>
        <end position="100"/>
    </location>
</feature>
<dbReference type="PANTHER" id="PTHR34391">
    <property type="entry name" value="UPF0658 GOLGI APPARATUS MEMBRANE PROTEIN C1952.10C-RELATED"/>
    <property type="match status" value="1"/>
</dbReference>
<reference evidence="2 3" key="1">
    <citation type="submission" date="2018-02" db="EMBL/GenBank/DDBJ databases">
        <title>The genomes of Aspergillus section Nigri reveals drivers in fungal speciation.</title>
        <authorList>
            <consortium name="DOE Joint Genome Institute"/>
            <person name="Vesth T.C."/>
            <person name="Nybo J."/>
            <person name="Theobald S."/>
            <person name="Brandl J."/>
            <person name="Frisvad J.C."/>
            <person name="Nielsen K.F."/>
            <person name="Lyhne E.K."/>
            <person name="Kogle M.E."/>
            <person name="Kuo A."/>
            <person name="Riley R."/>
            <person name="Clum A."/>
            <person name="Nolan M."/>
            <person name="Lipzen A."/>
            <person name="Salamov A."/>
            <person name="Henrissat B."/>
            <person name="Wiebenga A."/>
            <person name="De vries R.P."/>
            <person name="Grigoriev I.V."/>
            <person name="Mortensen U.H."/>
            <person name="Andersen M.R."/>
            <person name="Baker S.E."/>
        </authorList>
    </citation>
    <scope>NUCLEOTIDE SEQUENCE [LARGE SCALE GENOMIC DNA]</scope>
    <source>
        <strain evidence="2 3">CBS 121057</strain>
    </source>
</reference>
<feature type="transmembrane region" description="Helical" evidence="1">
    <location>
        <begin position="206"/>
        <end position="228"/>
    </location>
</feature>
<evidence type="ECO:0000313" key="3">
    <source>
        <dbReference type="Proteomes" id="UP000248423"/>
    </source>
</evidence>
<gene>
    <name evidence="2" type="ORF">BO78DRAFT_366031</name>
</gene>
<feature type="transmembrane region" description="Helical" evidence="1">
    <location>
        <begin position="55"/>
        <end position="75"/>
    </location>
</feature>
<feature type="transmembrane region" description="Helical" evidence="1">
    <location>
        <begin position="12"/>
        <end position="35"/>
    </location>
</feature>
<feature type="transmembrane region" description="Helical" evidence="1">
    <location>
        <begin position="127"/>
        <end position="150"/>
    </location>
</feature>
<dbReference type="GO" id="GO:0005794">
    <property type="term" value="C:Golgi apparatus"/>
    <property type="evidence" value="ECO:0007669"/>
    <property type="project" value="TreeGrafter"/>
</dbReference>
<dbReference type="AlphaFoldDB" id="A0A319EC21"/>
<evidence type="ECO:0000256" key="1">
    <source>
        <dbReference type="SAM" id="Phobius"/>
    </source>
</evidence>
<keyword evidence="1" id="KW-0472">Membrane</keyword>
<proteinExistence type="predicted"/>
<keyword evidence="1" id="KW-0812">Transmembrane</keyword>
<feature type="transmembrane region" description="Helical" evidence="1">
    <location>
        <begin position="171"/>
        <end position="200"/>
    </location>
</feature>
<dbReference type="EMBL" id="KZ826339">
    <property type="protein sequence ID" value="PYI07767.1"/>
    <property type="molecule type" value="Genomic_DNA"/>
</dbReference>
<keyword evidence="1" id="KW-1133">Transmembrane helix</keyword>
<dbReference type="Proteomes" id="UP000248423">
    <property type="component" value="Unassembled WGS sequence"/>
</dbReference>
<accession>A0A319EC21</accession>
<feature type="transmembrane region" description="Helical" evidence="1">
    <location>
        <begin position="253"/>
        <end position="272"/>
    </location>
</feature>
<dbReference type="VEuPathDB" id="FungiDB:BO78DRAFT_366031"/>
<evidence type="ECO:0000313" key="2">
    <source>
        <dbReference type="EMBL" id="PYI07767.1"/>
    </source>
</evidence>
<dbReference type="PANTHER" id="PTHR34391:SF1">
    <property type="entry name" value="UPF0658 GOLGI APPARATUS MEMBRANE PROTEIN C1952.10C-RELATED"/>
    <property type="match status" value="1"/>
</dbReference>
<name>A0A319EC21_ASPSB</name>
<dbReference type="OrthoDB" id="2448307at2759"/>